<dbReference type="SUPFAM" id="SSF89155">
    <property type="entry name" value="TorD-like"/>
    <property type="match status" value="1"/>
</dbReference>
<keyword evidence="1" id="KW-0143">Chaperone</keyword>
<dbReference type="PANTHER" id="PTHR34227">
    <property type="entry name" value="CHAPERONE PROTEIN YCDY"/>
    <property type="match status" value="1"/>
</dbReference>
<dbReference type="PANTHER" id="PTHR34227:SF13">
    <property type="entry name" value="TAT PROOFREADING CHAPERONE DMSD-RELATED"/>
    <property type="match status" value="1"/>
</dbReference>
<dbReference type="InterPro" id="IPR026269">
    <property type="entry name" value="DmsD-type"/>
</dbReference>
<dbReference type="EMBL" id="LXEW01000050">
    <property type="protein sequence ID" value="OAT47710.1"/>
    <property type="molecule type" value="Genomic_DNA"/>
</dbReference>
<dbReference type="Proteomes" id="UP000078224">
    <property type="component" value="Unassembled WGS sequence"/>
</dbReference>
<dbReference type="InterPro" id="IPR020945">
    <property type="entry name" value="DMSO/NO3_reduct_chaperone"/>
</dbReference>
<gene>
    <name evidence="2" type="ORF">M998_3679</name>
</gene>
<evidence type="ECO:0000313" key="3">
    <source>
        <dbReference type="Proteomes" id="UP000078224"/>
    </source>
</evidence>
<proteinExistence type="predicted"/>
<name>A0A1B7JIE0_9GAMM</name>
<dbReference type="PIRSF" id="PIRSF004690">
    <property type="entry name" value="DmsD"/>
    <property type="match status" value="1"/>
</dbReference>
<sequence>MIDTTLIRILGACFYYSPQTETLQNLLPVLCDIPALHQWEDSEQLQQSCISLSQTKANDIVYDYSILFEGQGAMPAPPWGSVYLEHDNTVMGESTAAYRHFLMEKGLVTETGVREPEDQFGLMLMAISALAEQGEDEAIIILLEQHLLPWSYRYLELVQQSKTEQPFYPNLAMVAEKYLRSLQQQLDLSPVKAELYR</sequence>
<reference evidence="2 3" key="1">
    <citation type="submission" date="2016-04" db="EMBL/GenBank/DDBJ databases">
        <title>ATOL: Assembling a taxonomically balanced genome-scale reconstruction of the evolutionary history of the Enterobacteriaceae.</title>
        <authorList>
            <person name="Plunkett G.III."/>
            <person name="Neeno-Eckwall E.C."/>
            <person name="Glasner J.D."/>
            <person name="Perna N.T."/>
        </authorList>
    </citation>
    <scope>NUCLEOTIDE SEQUENCE [LARGE SCALE GENOMIC DNA]</scope>
    <source>
        <strain evidence="2 3">ATCC 35613</strain>
    </source>
</reference>
<dbReference type="Pfam" id="PF02613">
    <property type="entry name" value="Nitrate_red_del"/>
    <property type="match status" value="1"/>
</dbReference>
<dbReference type="PATRIC" id="fig|1354272.4.peg.3759"/>
<dbReference type="InterPro" id="IPR036411">
    <property type="entry name" value="TorD-like_sf"/>
</dbReference>
<dbReference type="AlphaFoldDB" id="A0A1B7JIE0"/>
<dbReference type="InterPro" id="IPR050289">
    <property type="entry name" value="TorD/DmsD_chaperones"/>
</dbReference>
<comment type="caution">
    <text evidence="2">The sequence shown here is derived from an EMBL/GenBank/DDBJ whole genome shotgun (WGS) entry which is preliminary data.</text>
</comment>
<dbReference type="RefSeq" id="WP_068910196.1">
    <property type="nucleotide sequence ID" value="NZ_LXEW01000050.1"/>
</dbReference>
<protein>
    <submittedName>
        <fullName evidence="2">Putative anaerobic dehydrogenase oxidoreductase component</fullName>
    </submittedName>
</protein>
<dbReference type="OrthoDB" id="3174863at2"/>
<dbReference type="Gene3D" id="1.10.3480.10">
    <property type="entry name" value="TorD-like"/>
    <property type="match status" value="1"/>
</dbReference>
<keyword evidence="3" id="KW-1185">Reference proteome</keyword>
<evidence type="ECO:0000256" key="1">
    <source>
        <dbReference type="ARBA" id="ARBA00023186"/>
    </source>
</evidence>
<evidence type="ECO:0000313" key="2">
    <source>
        <dbReference type="EMBL" id="OAT47710.1"/>
    </source>
</evidence>
<accession>A0A1B7JIE0</accession>
<organism evidence="2 3">
    <name type="scientific">Providencia heimbachae ATCC 35613</name>
    <dbReference type="NCBI Taxonomy" id="1354272"/>
    <lineage>
        <taxon>Bacteria</taxon>
        <taxon>Pseudomonadati</taxon>
        <taxon>Pseudomonadota</taxon>
        <taxon>Gammaproteobacteria</taxon>
        <taxon>Enterobacterales</taxon>
        <taxon>Morganellaceae</taxon>
        <taxon>Providencia</taxon>
    </lineage>
</organism>